<evidence type="ECO:0000256" key="1">
    <source>
        <dbReference type="ARBA" id="ARBA00009437"/>
    </source>
</evidence>
<dbReference type="STRING" id="377629.TERTU_4023"/>
<feature type="domain" description="HTH lysR-type" evidence="5">
    <location>
        <begin position="1"/>
        <end position="59"/>
    </location>
</feature>
<dbReference type="PRINTS" id="PR00039">
    <property type="entry name" value="HTHLYSR"/>
</dbReference>
<evidence type="ECO:0000259" key="5">
    <source>
        <dbReference type="PROSITE" id="PS50931"/>
    </source>
</evidence>
<evidence type="ECO:0000313" key="6">
    <source>
        <dbReference type="EMBL" id="ACR11911.1"/>
    </source>
</evidence>
<dbReference type="PROSITE" id="PS50931">
    <property type="entry name" value="HTH_LYSR"/>
    <property type="match status" value="1"/>
</dbReference>
<organism evidence="6 7">
    <name type="scientific">Teredinibacter turnerae (strain ATCC 39867 / T7901)</name>
    <dbReference type="NCBI Taxonomy" id="377629"/>
    <lineage>
        <taxon>Bacteria</taxon>
        <taxon>Pseudomonadati</taxon>
        <taxon>Pseudomonadota</taxon>
        <taxon>Gammaproteobacteria</taxon>
        <taxon>Cellvibrionales</taxon>
        <taxon>Cellvibrionaceae</taxon>
        <taxon>Teredinibacter</taxon>
    </lineage>
</organism>
<dbReference type="CDD" id="cd08472">
    <property type="entry name" value="PBP2_CrgA_like_3"/>
    <property type="match status" value="1"/>
</dbReference>
<dbReference type="GO" id="GO:0003700">
    <property type="term" value="F:DNA-binding transcription factor activity"/>
    <property type="evidence" value="ECO:0007669"/>
    <property type="project" value="InterPro"/>
</dbReference>
<accession>C5BTU7</accession>
<dbReference type="FunFam" id="1.10.10.10:FF:000001">
    <property type="entry name" value="LysR family transcriptional regulator"/>
    <property type="match status" value="1"/>
</dbReference>
<dbReference type="Gene3D" id="1.10.10.10">
    <property type="entry name" value="Winged helix-like DNA-binding domain superfamily/Winged helix DNA-binding domain"/>
    <property type="match status" value="1"/>
</dbReference>
<dbReference type="OrthoDB" id="5721010at2"/>
<protein>
    <submittedName>
        <fullName evidence="6">HTH-type transcriptional regulator YhjC</fullName>
    </submittedName>
</protein>
<dbReference type="SUPFAM" id="SSF46785">
    <property type="entry name" value="Winged helix' DNA-binding domain"/>
    <property type="match status" value="1"/>
</dbReference>
<keyword evidence="3" id="KW-0238">DNA-binding</keyword>
<dbReference type="SUPFAM" id="SSF53850">
    <property type="entry name" value="Periplasmic binding protein-like II"/>
    <property type="match status" value="1"/>
</dbReference>
<name>C5BTU7_TERTT</name>
<dbReference type="eggNOG" id="COG0583">
    <property type="taxonomic scope" value="Bacteria"/>
</dbReference>
<evidence type="ECO:0000256" key="4">
    <source>
        <dbReference type="ARBA" id="ARBA00023163"/>
    </source>
</evidence>
<dbReference type="AlphaFoldDB" id="C5BTU7"/>
<dbReference type="Pfam" id="PF00126">
    <property type="entry name" value="HTH_1"/>
    <property type="match status" value="1"/>
</dbReference>
<dbReference type="PANTHER" id="PTHR30537:SF72">
    <property type="entry name" value="LYSR FAMILY TRANSCRIPTIONAL REGULATOR"/>
    <property type="match status" value="1"/>
</dbReference>
<dbReference type="GO" id="GO:0006351">
    <property type="term" value="P:DNA-templated transcription"/>
    <property type="evidence" value="ECO:0007669"/>
    <property type="project" value="TreeGrafter"/>
</dbReference>
<dbReference type="Proteomes" id="UP000009080">
    <property type="component" value="Chromosome"/>
</dbReference>
<dbReference type="HOGENOM" id="CLU_039613_16_3_6"/>
<dbReference type="InterPro" id="IPR058163">
    <property type="entry name" value="LysR-type_TF_proteobact-type"/>
</dbReference>
<evidence type="ECO:0000313" key="7">
    <source>
        <dbReference type="Proteomes" id="UP000009080"/>
    </source>
</evidence>
<gene>
    <name evidence="6" type="ordered locus">TERTU_4023</name>
</gene>
<evidence type="ECO:0000256" key="2">
    <source>
        <dbReference type="ARBA" id="ARBA00023015"/>
    </source>
</evidence>
<dbReference type="Pfam" id="PF03466">
    <property type="entry name" value="LysR_substrate"/>
    <property type="match status" value="1"/>
</dbReference>
<dbReference type="KEGG" id="ttu:TERTU_4023"/>
<proteinExistence type="inferred from homology"/>
<comment type="similarity">
    <text evidence="1">Belongs to the LysR transcriptional regulatory family.</text>
</comment>
<dbReference type="EMBL" id="CP001614">
    <property type="protein sequence ID" value="ACR11911.1"/>
    <property type="molecule type" value="Genomic_DNA"/>
</dbReference>
<keyword evidence="2" id="KW-0805">Transcription regulation</keyword>
<reference evidence="6 7" key="1">
    <citation type="journal article" date="2009" name="PLoS ONE">
        <title>The complete genome of Teredinibacter turnerae T7901: an intracellular endosymbiont of marine wood-boring bivalves (shipworms).</title>
        <authorList>
            <person name="Yang J.C."/>
            <person name="Madupu R."/>
            <person name="Durkin A.S."/>
            <person name="Ekborg N.A."/>
            <person name="Pedamallu C.S."/>
            <person name="Hostetler J.B."/>
            <person name="Radune D."/>
            <person name="Toms B.S."/>
            <person name="Henrissat B."/>
            <person name="Coutinho P.M."/>
            <person name="Schwarz S."/>
            <person name="Field L."/>
            <person name="Trindade-Silva A.E."/>
            <person name="Soares C.A.G."/>
            <person name="Elshahawi S."/>
            <person name="Hanora A."/>
            <person name="Schmidt E.W."/>
            <person name="Haygood M.G."/>
            <person name="Posfai J."/>
            <person name="Benner J."/>
            <person name="Madinger C."/>
            <person name="Nove J."/>
            <person name="Anton B."/>
            <person name="Chaudhary K."/>
            <person name="Foster J."/>
            <person name="Holman A."/>
            <person name="Kumar S."/>
            <person name="Lessard P.A."/>
            <person name="Luyten Y.A."/>
            <person name="Slatko B."/>
            <person name="Wood N."/>
            <person name="Wu B."/>
            <person name="Teplitski M."/>
            <person name="Mougous J.D."/>
            <person name="Ward N."/>
            <person name="Eisen J.A."/>
            <person name="Badger J.H."/>
            <person name="Distel D.L."/>
        </authorList>
    </citation>
    <scope>NUCLEOTIDE SEQUENCE [LARGE SCALE GENOMIC DNA]</scope>
    <source>
        <strain evidence="7">ATCC 39867 / T7901</strain>
    </source>
</reference>
<dbReference type="Gene3D" id="3.40.190.290">
    <property type="match status" value="1"/>
</dbReference>
<sequence length="302" mass="34068">MDKLEAMRIFKRTAELLSFTAAAEDLGMAKAKVSAAVQQLEDDLGSRLFHRTTRRVQLSPDGAEFLRGCSAIMDDLDALEGQLRGDTDVSGNIRVDMNVSVAKNLIIPRLPEFLACYPKVTVELSSVDYFVDPVKEGFDLVLRVGELQDSTLVARYLGDMQFMNCASRDYLEKYGEPQSPEDMHHHRVVDYCANSVAGTRSAAWEYWDGRQFQEMRVPYSIRVNNVEAYRAACLAGLGIAQMPRVSLHRDAANEQLVEILHAYSAGALPVHLLYPNRRNMPRKVRVFMDWLSEQIQAHLALK</sequence>
<evidence type="ECO:0000256" key="3">
    <source>
        <dbReference type="ARBA" id="ARBA00023125"/>
    </source>
</evidence>
<dbReference type="PANTHER" id="PTHR30537">
    <property type="entry name" value="HTH-TYPE TRANSCRIPTIONAL REGULATOR"/>
    <property type="match status" value="1"/>
</dbReference>
<keyword evidence="4" id="KW-0804">Transcription</keyword>
<dbReference type="FunFam" id="3.40.190.290:FF:000001">
    <property type="entry name" value="Transcriptional regulator, LysR family"/>
    <property type="match status" value="1"/>
</dbReference>
<dbReference type="GO" id="GO:0043565">
    <property type="term" value="F:sequence-specific DNA binding"/>
    <property type="evidence" value="ECO:0007669"/>
    <property type="project" value="TreeGrafter"/>
</dbReference>
<keyword evidence="7" id="KW-1185">Reference proteome</keyword>
<dbReference type="InterPro" id="IPR036390">
    <property type="entry name" value="WH_DNA-bd_sf"/>
</dbReference>
<dbReference type="InterPro" id="IPR000847">
    <property type="entry name" value="LysR_HTH_N"/>
</dbReference>
<dbReference type="InterPro" id="IPR005119">
    <property type="entry name" value="LysR_subst-bd"/>
</dbReference>
<dbReference type="InterPro" id="IPR036388">
    <property type="entry name" value="WH-like_DNA-bd_sf"/>
</dbReference>